<comment type="similarity">
    <text evidence="13">Belongs to the helicase family. AddA subfamily.</text>
</comment>
<keyword evidence="9 13" id="KW-0234">DNA repair</keyword>
<evidence type="ECO:0000256" key="10">
    <source>
        <dbReference type="ARBA" id="ARBA00023235"/>
    </source>
</evidence>
<evidence type="ECO:0000256" key="6">
    <source>
        <dbReference type="ARBA" id="ARBA00022839"/>
    </source>
</evidence>
<dbReference type="InterPro" id="IPR011335">
    <property type="entry name" value="Restrct_endonuc-II-like"/>
</dbReference>
<feature type="binding site" evidence="14">
    <location>
        <begin position="22"/>
        <end position="29"/>
    </location>
    <ligand>
        <name>ATP</name>
        <dbReference type="ChEBI" id="CHEBI:30616"/>
    </ligand>
</feature>
<dbReference type="Gene3D" id="3.40.50.300">
    <property type="entry name" value="P-loop containing nucleotide triphosphate hydrolases"/>
    <property type="match status" value="4"/>
</dbReference>
<evidence type="ECO:0000313" key="18">
    <source>
        <dbReference type="Proteomes" id="UP000032287"/>
    </source>
</evidence>
<comment type="cofactor">
    <cofactor evidence="13">
        <name>Mg(2+)</name>
        <dbReference type="ChEBI" id="CHEBI:18420"/>
    </cofactor>
</comment>
<dbReference type="PROSITE" id="PS51198">
    <property type="entry name" value="UVRD_HELICASE_ATP_BIND"/>
    <property type="match status" value="1"/>
</dbReference>
<evidence type="ECO:0000256" key="5">
    <source>
        <dbReference type="ARBA" id="ARBA00022806"/>
    </source>
</evidence>
<dbReference type="STRING" id="137591.AO080_00795"/>
<dbReference type="PROSITE" id="PS51217">
    <property type="entry name" value="UVRD_HELICASE_CTER"/>
    <property type="match status" value="1"/>
</dbReference>
<gene>
    <name evidence="13 17" type="primary">addA</name>
    <name evidence="17" type="ORF">QX99_00579</name>
</gene>
<evidence type="ECO:0000256" key="12">
    <source>
        <dbReference type="ARBA" id="ARBA00048988"/>
    </source>
</evidence>
<dbReference type="Gene3D" id="3.90.320.10">
    <property type="match status" value="1"/>
</dbReference>
<evidence type="ECO:0000259" key="16">
    <source>
        <dbReference type="PROSITE" id="PS51217"/>
    </source>
</evidence>
<dbReference type="InterPro" id="IPR000212">
    <property type="entry name" value="DNA_helicase_UvrD/REP"/>
</dbReference>
<comment type="caution">
    <text evidence="17">The sequence shown here is derived from an EMBL/GenBank/DDBJ whole genome shotgun (WGS) entry which is preliminary data.</text>
</comment>
<dbReference type="PANTHER" id="PTHR11070:SF48">
    <property type="entry name" value="ATP-DEPENDENT HELICASE_NUCLEASE SUBUNIT A"/>
    <property type="match status" value="1"/>
</dbReference>
<comment type="function">
    <text evidence="13">The heterodimer acts as both an ATP-dependent DNA helicase and an ATP-dependent, dual-direction single-stranded exonuclease. Recognizes the chi site generating a DNA molecule suitable for the initiation of homologous recombination. The AddA nuclease domain is required for chi fragment generation; this subunit has the helicase and 3' -&gt; 5' nuclease activities.</text>
</comment>
<dbReference type="SUPFAM" id="SSF52980">
    <property type="entry name" value="Restriction endonuclease-like"/>
    <property type="match status" value="1"/>
</dbReference>
<keyword evidence="8 13" id="KW-0238">DNA-binding</keyword>
<keyword evidence="1 13" id="KW-0540">Nuclease</keyword>
<evidence type="ECO:0000256" key="7">
    <source>
        <dbReference type="ARBA" id="ARBA00022840"/>
    </source>
</evidence>
<evidence type="ECO:0000256" key="8">
    <source>
        <dbReference type="ARBA" id="ARBA00023125"/>
    </source>
</evidence>
<dbReference type="NCBIfam" id="TIGR02785">
    <property type="entry name" value="addA_Gpos"/>
    <property type="match status" value="1"/>
</dbReference>
<dbReference type="Pfam" id="PF00580">
    <property type="entry name" value="UvrD-helicase"/>
    <property type="match status" value="1"/>
</dbReference>
<dbReference type="PATRIC" id="fig|137591.25.peg.562"/>
<keyword evidence="18" id="KW-1185">Reference proteome</keyword>
<evidence type="ECO:0000256" key="9">
    <source>
        <dbReference type="ARBA" id="ARBA00023204"/>
    </source>
</evidence>
<dbReference type="GO" id="GO:0008408">
    <property type="term" value="F:3'-5' exonuclease activity"/>
    <property type="evidence" value="ECO:0007669"/>
    <property type="project" value="UniProtKB-UniRule"/>
</dbReference>
<keyword evidence="7 13" id="KW-0067">ATP-binding</keyword>
<protein>
    <recommendedName>
        <fullName evidence="13">ATP-dependent helicase/nuclease subunit A</fullName>
        <ecNumber evidence="13">3.1.-.-</ecNumber>
        <ecNumber evidence="13">5.6.2.4</ecNumber>
    </recommendedName>
    <alternativeName>
        <fullName evidence="13">ATP-dependent helicase/nuclease AddA</fullName>
    </alternativeName>
    <alternativeName>
        <fullName evidence="13">DNA 3'-5' helicase AddA</fullName>
    </alternativeName>
</protein>
<dbReference type="Proteomes" id="UP000032287">
    <property type="component" value="Unassembled WGS sequence"/>
</dbReference>
<organism evidence="17 18">
    <name type="scientific">Weissella cibaria</name>
    <dbReference type="NCBI Taxonomy" id="137591"/>
    <lineage>
        <taxon>Bacteria</taxon>
        <taxon>Bacillati</taxon>
        <taxon>Bacillota</taxon>
        <taxon>Bacilli</taxon>
        <taxon>Lactobacillales</taxon>
        <taxon>Lactobacillaceae</taxon>
        <taxon>Weissella</taxon>
    </lineage>
</organism>
<dbReference type="InterPro" id="IPR014016">
    <property type="entry name" value="UvrD-like_ATP-bd"/>
</dbReference>
<evidence type="ECO:0000256" key="14">
    <source>
        <dbReference type="PROSITE-ProRule" id="PRU00560"/>
    </source>
</evidence>
<dbReference type="InterPro" id="IPR014017">
    <property type="entry name" value="DNA_helicase_UvrD-like_C"/>
</dbReference>
<dbReference type="Pfam" id="PF13361">
    <property type="entry name" value="UvrD_C"/>
    <property type="match status" value="1"/>
</dbReference>
<keyword evidence="10 13" id="KW-0413">Isomerase</keyword>
<dbReference type="EC" id="3.1.-.-" evidence="13"/>
<dbReference type="eggNOG" id="COG1074">
    <property type="taxonomic scope" value="Bacteria"/>
</dbReference>
<dbReference type="GO" id="GO:0005829">
    <property type="term" value="C:cytosol"/>
    <property type="evidence" value="ECO:0007669"/>
    <property type="project" value="TreeGrafter"/>
</dbReference>
<evidence type="ECO:0000256" key="11">
    <source>
        <dbReference type="ARBA" id="ARBA00034617"/>
    </source>
</evidence>
<keyword evidence="2 13" id="KW-0547">Nucleotide-binding</keyword>
<dbReference type="GO" id="GO:0000724">
    <property type="term" value="P:double-strand break repair via homologous recombination"/>
    <property type="evidence" value="ECO:0007669"/>
    <property type="project" value="UniProtKB-UniRule"/>
</dbReference>
<evidence type="ECO:0000256" key="13">
    <source>
        <dbReference type="HAMAP-Rule" id="MF_01451"/>
    </source>
</evidence>
<feature type="domain" description="UvrD-like helicase C-terminal" evidence="16">
    <location>
        <begin position="503"/>
        <end position="809"/>
    </location>
</feature>
<evidence type="ECO:0000256" key="3">
    <source>
        <dbReference type="ARBA" id="ARBA00022763"/>
    </source>
</evidence>
<dbReference type="SUPFAM" id="SSF52540">
    <property type="entry name" value="P-loop containing nucleoside triphosphate hydrolases"/>
    <property type="match status" value="1"/>
</dbReference>
<comment type="catalytic activity">
    <reaction evidence="12 13">
        <text>ATP + H2O = ADP + phosphate + H(+)</text>
        <dbReference type="Rhea" id="RHEA:13065"/>
        <dbReference type="ChEBI" id="CHEBI:15377"/>
        <dbReference type="ChEBI" id="CHEBI:15378"/>
        <dbReference type="ChEBI" id="CHEBI:30616"/>
        <dbReference type="ChEBI" id="CHEBI:43474"/>
        <dbReference type="ChEBI" id="CHEBI:456216"/>
        <dbReference type="EC" id="5.6.2.4"/>
    </reaction>
</comment>
<keyword evidence="6 13" id="KW-0269">Exonuclease</keyword>
<comment type="subunit">
    <text evidence="13">Heterodimer of AddA and AddB/RexB.</text>
</comment>
<dbReference type="InterPro" id="IPR038726">
    <property type="entry name" value="PDDEXK_AddAB-type"/>
</dbReference>
<evidence type="ECO:0000313" key="17">
    <source>
        <dbReference type="EMBL" id="KIU21887.1"/>
    </source>
</evidence>
<keyword evidence="4 13" id="KW-0378">Hydrolase</keyword>
<sequence>MNFTASQEAAITARGENILVSASAGSGKTRVLVERVTRRLLAGENVNEFLIVTFTEAAAAEMKERLEGAIRSALAESEGTQRQHLLKQLRLLNVANISTLHAFALRLIEQYHYTIDLDPQFRLSDDAERTLLMMEVYGDLLEARYANDKDQAFARFASQFASGSTDDRTLQEAVFTLFNFAMTRPDTTAWLEGLAAQYEIAGSLTETPFYQAQMLPIMTSELQTLVTQAEQLLNQAPDTMDEAPALNRLLNLQTDTDTYHRLLQVVQDPTVSWDDMRQAFLSADVMGWGTGADGKRKNFTAKHDPELKAAWELVKTQRERIKERLEALQTGFFALDEAAMQLAVRGAGEVITELVAFTQDFREAFLAEKLRRKVLDFNDLEHFALQIVSQPAVQTELRARYNEVMVDEYQDTNQLQEAILSFIASGDNTFQVGDIKQSIYKFRQADPTLFGHKLATYPQTPGNKVITLQENFRSQPNVTNFINFIFAQIMSDGLGDVDYTGEAELVAGADYYPADLPKEAELMVYLDDGTTTDDADDGPEVANEFGFTKATGQIRMMALKIRELIDTKFEIFDRKAGEKRPVTYSDMTVLVPTKNQNLDVLDVFREMDIPIVVNGAESYFQTTEISVMMSLLQVIDNPHQDIPLAAVLRSPLYNVDENGLALIRTQAMTEDFYTAVQALANNALTIAVAGVSETQVNETIAAVQRFLADLESFRTLAVQNQIVDLLWQIYNTTGWLDYVGGLPSGPQRQANLHALYERAAAYQKSSFVGLYQFINYVTQLQSQDKDLGEADANVASDSVSLMTIHHSKGLEFPIVFVLNSTRRMISQRETMGDILLDAEAGAGMDYIDLDHHLKLPTPQREFVKQARVRGAFAEQLRVLYVALTRAEQHLFMVGAYDSVKALWDKWSLAEAGTEWMLPEWARLEGKSFMDLMGMALMRHPKAPELASVLTAYDDKDVIDFSEIRTKAPKQPFNFGLEIVNGADLRALVDAYQAMPLSEATAEKTGATPDGIINDWRSVLQFDYQFDEATRATAYQSVSEIKRLFEDPDLAAGRGLVDGRIQADEFAGLRFTDETLPEPTFMQEAETRISSAAIGTATHLVMQRVDLSTGAPTQADLRALVADLVDQELIEDKVAHLISLSKIERFFTNSPLGKQMVAHADSLQREVQFSLLLDADRLYKDFQGSEKVLIHGIIDGYFQVDDEVWLFDYKTDRVTPETAAETLTQRYSGQLNVYAQALVAMGKPMPRRFIYAFSAEKIIALD</sequence>
<dbReference type="GO" id="GO:0033202">
    <property type="term" value="C:DNA helicase complex"/>
    <property type="evidence" value="ECO:0007669"/>
    <property type="project" value="TreeGrafter"/>
</dbReference>
<dbReference type="GO" id="GO:0043138">
    <property type="term" value="F:3'-5' DNA helicase activity"/>
    <property type="evidence" value="ECO:0007669"/>
    <property type="project" value="UniProtKB-UniRule"/>
</dbReference>
<reference evidence="17" key="1">
    <citation type="journal article" date="2015" name="Microbiology (Mosc.)">
        <title>Genomics of the Weissella cibaria species with an examination of its metabolic traits.</title>
        <authorList>
            <person name="Lynch K.M."/>
            <person name="Lucid A."/>
            <person name="Arendt E.K."/>
            <person name="Sleator R.D."/>
            <person name="Lucey B."/>
            <person name="Coffey A."/>
        </authorList>
    </citation>
    <scope>NUCLEOTIDE SEQUENCE [LARGE SCALE GENOMIC DNA]</scope>
    <source>
        <strain evidence="17">MG1</strain>
    </source>
</reference>
<dbReference type="AlphaFoldDB" id="A0A0D1LTM7"/>
<dbReference type="GO" id="GO:0003690">
    <property type="term" value="F:double-stranded DNA binding"/>
    <property type="evidence" value="ECO:0007669"/>
    <property type="project" value="UniProtKB-UniRule"/>
</dbReference>
<proteinExistence type="inferred from homology"/>
<accession>A0A0D1LTM7</accession>
<dbReference type="InterPro" id="IPR014152">
    <property type="entry name" value="AddA"/>
</dbReference>
<evidence type="ECO:0000256" key="1">
    <source>
        <dbReference type="ARBA" id="ARBA00022722"/>
    </source>
</evidence>
<dbReference type="InterPro" id="IPR027417">
    <property type="entry name" value="P-loop_NTPase"/>
</dbReference>
<dbReference type="GO" id="GO:0016887">
    <property type="term" value="F:ATP hydrolysis activity"/>
    <property type="evidence" value="ECO:0007669"/>
    <property type="project" value="RHEA"/>
</dbReference>
<dbReference type="GO" id="GO:0005524">
    <property type="term" value="F:ATP binding"/>
    <property type="evidence" value="ECO:0007669"/>
    <property type="project" value="UniProtKB-UniRule"/>
</dbReference>
<evidence type="ECO:0000256" key="2">
    <source>
        <dbReference type="ARBA" id="ARBA00022741"/>
    </source>
</evidence>
<dbReference type="Pfam" id="PF12705">
    <property type="entry name" value="PDDEXK_1"/>
    <property type="match status" value="1"/>
</dbReference>
<dbReference type="InterPro" id="IPR011604">
    <property type="entry name" value="PDDEXK-like_dom_sf"/>
</dbReference>
<comment type="catalytic activity">
    <reaction evidence="11 13">
        <text>Couples ATP hydrolysis with the unwinding of duplex DNA by translocating in the 3'-5' direction.</text>
        <dbReference type="EC" id="5.6.2.4"/>
    </reaction>
</comment>
<dbReference type="HAMAP" id="MF_01451">
    <property type="entry name" value="AddA"/>
    <property type="match status" value="1"/>
</dbReference>
<keyword evidence="3 13" id="KW-0227">DNA damage</keyword>
<dbReference type="RefSeq" id="WP_043710818.1">
    <property type="nucleotide sequence ID" value="NZ_JALOCT010000003.1"/>
</dbReference>
<dbReference type="EMBL" id="JWHU01000006">
    <property type="protein sequence ID" value="KIU21887.1"/>
    <property type="molecule type" value="Genomic_DNA"/>
</dbReference>
<evidence type="ECO:0000256" key="4">
    <source>
        <dbReference type="ARBA" id="ARBA00022801"/>
    </source>
</evidence>
<dbReference type="EC" id="5.6.2.4" evidence="13"/>
<name>A0A0D1LTM7_9LACO</name>
<feature type="domain" description="UvrD-like helicase ATP-binding" evidence="15">
    <location>
        <begin position="1"/>
        <end position="475"/>
    </location>
</feature>
<keyword evidence="5 13" id="KW-0347">Helicase</keyword>
<dbReference type="PANTHER" id="PTHR11070">
    <property type="entry name" value="UVRD / RECB / PCRA DNA HELICASE FAMILY MEMBER"/>
    <property type="match status" value="1"/>
</dbReference>
<evidence type="ECO:0000259" key="15">
    <source>
        <dbReference type="PROSITE" id="PS51198"/>
    </source>
</evidence>